<evidence type="ECO:0000256" key="1">
    <source>
        <dbReference type="ARBA" id="ARBA00006484"/>
    </source>
</evidence>
<dbReference type="KEGG" id="naci:NUH88_06170"/>
<proteinExistence type="inferred from homology"/>
<dbReference type="PANTHER" id="PTHR43008">
    <property type="entry name" value="BENZIL REDUCTASE"/>
    <property type="match status" value="1"/>
</dbReference>
<dbReference type="InterPro" id="IPR036291">
    <property type="entry name" value="NAD(P)-bd_dom_sf"/>
</dbReference>
<gene>
    <name evidence="4" type="ORF">NUH88_06170</name>
</gene>
<organism evidence="4 5">
    <name type="scientific">Nisaea acidiphila</name>
    <dbReference type="NCBI Taxonomy" id="1862145"/>
    <lineage>
        <taxon>Bacteria</taxon>
        <taxon>Pseudomonadati</taxon>
        <taxon>Pseudomonadota</taxon>
        <taxon>Alphaproteobacteria</taxon>
        <taxon>Rhodospirillales</taxon>
        <taxon>Thalassobaculaceae</taxon>
        <taxon>Nisaea</taxon>
    </lineage>
</organism>
<sequence>MEHASFAAGNVALVTGAALGIGRAAALRFARMGLRVCMVDLPSADFDESFEEVSSAASDEVAAVPTDVSDLAAMEALKDSVRRHFGRVDILMNNAASRAGRGFDADLADWRRLVEVNLWGVIHGVKCFLPEMGADGNPGVIVNVGSKQGITNPPGHPVYNLSKAAVKSYTESLAHELRTNGPSSVTAHLLVPGWTTTGKSEHRKGAWMPEQVVDYMLKGIEAGSFYIICPDDEVSEQEDRRRILWGAGDITENRPALSRWHPDFKAAFETFVP</sequence>
<dbReference type="InterPro" id="IPR002347">
    <property type="entry name" value="SDR_fam"/>
</dbReference>
<dbReference type="GO" id="GO:0050664">
    <property type="term" value="F:oxidoreductase activity, acting on NAD(P)H, oxygen as acceptor"/>
    <property type="evidence" value="ECO:0007669"/>
    <property type="project" value="TreeGrafter"/>
</dbReference>
<evidence type="ECO:0000256" key="2">
    <source>
        <dbReference type="ARBA" id="ARBA00023002"/>
    </source>
</evidence>
<dbReference type="Gene3D" id="3.40.50.720">
    <property type="entry name" value="NAD(P)-binding Rossmann-like Domain"/>
    <property type="match status" value="1"/>
</dbReference>
<comment type="similarity">
    <text evidence="1 3">Belongs to the short-chain dehydrogenases/reductases (SDR) family.</text>
</comment>
<dbReference type="AlphaFoldDB" id="A0A9J7AU71"/>
<name>A0A9J7AU71_9PROT</name>
<dbReference type="EMBL" id="CP102480">
    <property type="protein sequence ID" value="UUX51275.1"/>
    <property type="molecule type" value="Genomic_DNA"/>
</dbReference>
<evidence type="ECO:0000256" key="3">
    <source>
        <dbReference type="RuleBase" id="RU000363"/>
    </source>
</evidence>
<accession>A0A9J7AU71</accession>
<protein>
    <submittedName>
        <fullName evidence="4">SDR family NAD(P)-dependent oxidoreductase</fullName>
    </submittedName>
</protein>
<keyword evidence="2" id="KW-0560">Oxidoreductase</keyword>
<keyword evidence="5" id="KW-1185">Reference proteome</keyword>
<evidence type="ECO:0000313" key="4">
    <source>
        <dbReference type="EMBL" id="UUX51275.1"/>
    </source>
</evidence>
<dbReference type="SUPFAM" id="SSF51735">
    <property type="entry name" value="NAD(P)-binding Rossmann-fold domains"/>
    <property type="match status" value="1"/>
</dbReference>
<dbReference type="Pfam" id="PF00106">
    <property type="entry name" value="adh_short"/>
    <property type="match status" value="1"/>
</dbReference>
<evidence type="ECO:0000313" key="5">
    <source>
        <dbReference type="Proteomes" id="UP001060336"/>
    </source>
</evidence>
<dbReference type="RefSeq" id="WP_257770673.1">
    <property type="nucleotide sequence ID" value="NZ_CP102480.1"/>
</dbReference>
<dbReference type="PRINTS" id="PR00080">
    <property type="entry name" value="SDRFAMILY"/>
</dbReference>
<dbReference type="PANTHER" id="PTHR43008:SF7">
    <property type="entry name" value="SHORT CHAIN DEHYDROGENASE_REDUCTASE (AFU_ORTHOLOGUE AFUA_2G00830)"/>
    <property type="match status" value="1"/>
</dbReference>
<dbReference type="Proteomes" id="UP001060336">
    <property type="component" value="Chromosome"/>
</dbReference>
<reference evidence="4" key="1">
    <citation type="submission" date="2022-08" db="EMBL/GenBank/DDBJ databases">
        <title>Nisaea acidiphila sp. nov., isolated from a marine algal debris and emended description of the genus Nisaea Urios et al. 2008.</title>
        <authorList>
            <person name="Kwon K."/>
        </authorList>
    </citation>
    <scope>NUCLEOTIDE SEQUENCE</scope>
    <source>
        <strain evidence="4">MEBiC11861</strain>
    </source>
</reference>
<dbReference type="PRINTS" id="PR00081">
    <property type="entry name" value="GDHRDH"/>
</dbReference>
<dbReference type="CDD" id="cd05233">
    <property type="entry name" value="SDR_c"/>
    <property type="match status" value="1"/>
</dbReference>